<dbReference type="InterPro" id="IPR005940">
    <property type="entry name" value="Anthranilate_Pribosyl_Tfrase"/>
</dbReference>
<name>A0ABP2C6C7_9FIRM</name>
<evidence type="ECO:0000313" key="6">
    <source>
        <dbReference type="EMBL" id="CVK19136.1"/>
    </source>
</evidence>
<sequence length="348" mass="37971">MLSDTLTCKKLNPIRLVKKVIEDNGFLSVIEAEFLFEYLWEHPKSAYQFCAILAVLKNRGETKDELLGLSRVIRRKMKTISLNVTGAIDIGGTGGGKPTFNISTTVAFILAAAGCRVCKHGSNKISSSSGSIDLLNALGLNTQKLSSHSFAKMLYDQFGITFFVTKSYHCHPSFLADMRASLAVSTAFNIIGPLFNPACVPYQIVGVSDQRKMDTMAEILIEQGREAFLLVHGIENIDELSPCGKSKVLEYKDGVLRRYNVCPSDFGLEPIASLYLEGGSPEENASIFYSIIKNESPERMQAILPTSAAALYICGAAKTIQDGVNIAKETIVSGKVSTLFSKLQEVMT</sequence>
<dbReference type="Pfam" id="PF00591">
    <property type="entry name" value="Glycos_transf_3"/>
    <property type="match status" value="1"/>
</dbReference>
<dbReference type="SUPFAM" id="SSF52418">
    <property type="entry name" value="Nucleoside phosphorylase/phosphoribosyltransferase catalytic domain"/>
    <property type="match status" value="1"/>
</dbReference>
<proteinExistence type="predicted"/>
<dbReference type="NCBIfam" id="TIGR01245">
    <property type="entry name" value="trpD"/>
    <property type="match status" value="1"/>
</dbReference>
<keyword evidence="1 6" id="KW-0328">Glycosyltransferase</keyword>
<evidence type="ECO:0000256" key="3">
    <source>
        <dbReference type="ARBA" id="ARBA00022822"/>
    </source>
</evidence>
<feature type="domain" description="Glycosyl transferase family 3" evidence="5">
    <location>
        <begin position="87"/>
        <end position="335"/>
    </location>
</feature>
<keyword evidence="2 6" id="KW-0808">Transferase</keyword>
<protein>
    <submittedName>
        <fullName evidence="6">Anthranilate phosphoribosyltransferase 2</fullName>
        <ecNumber evidence="6">2.4.2.18</ecNumber>
    </submittedName>
</protein>
<keyword evidence="3" id="KW-0822">Tryptophan biosynthesis</keyword>
<evidence type="ECO:0000256" key="1">
    <source>
        <dbReference type="ARBA" id="ARBA00022676"/>
    </source>
</evidence>
<evidence type="ECO:0000259" key="5">
    <source>
        <dbReference type="Pfam" id="PF00591"/>
    </source>
</evidence>
<dbReference type="SUPFAM" id="SSF47648">
    <property type="entry name" value="Nucleoside phosphorylase/phosphoribosyltransferase N-terminal domain"/>
    <property type="match status" value="1"/>
</dbReference>
<evidence type="ECO:0000256" key="2">
    <source>
        <dbReference type="ARBA" id="ARBA00022679"/>
    </source>
</evidence>
<dbReference type="Proteomes" id="UP000245702">
    <property type="component" value="Unassembled WGS sequence"/>
</dbReference>
<evidence type="ECO:0000313" key="7">
    <source>
        <dbReference type="Proteomes" id="UP000245702"/>
    </source>
</evidence>
<keyword evidence="3" id="KW-0028">Amino-acid biosynthesis</keyword>
<dbReference type="RefSeq" id="WP_075756276.1">
    <property type="nucleotide sequence ID" value="NZ_CP146991.1"/>
</dbReference>
<dbReference type="EC" id="2.4.2.18" evidence="6"/>
<reference evidence="6 7" key="1">
    <citation type="submission" date="2016-01" db="EMBL/GenBank/DDBJ databases">
        <authorList>
            <person name="Brown R."/>
        </authorList>
    </citation>
    <scope>NUCLEOTIDE SEQUENCE [LARGE SCALE GENOMIC DNA]</scope>
    <source>
        <strain evidence="6">Sporomusa sphaeroides DSM 2875</strain>
    </source>
</reference>
<dbReference type="InterPro" id="IPR036320">
    <property type="entry name" value="Glycosyl_Trfase_fam3_N_dom_sf"/>
</dbReference>
<evidence type="ECO:0000256" key="4">
    <source>
        <dbReference type="ARBA" id="ARBA00023141"/>
    </source>
</evidence>
<accession>A0ABP2C6C7</accession>
<dbReference type="Gene3D" id="1.20.970.10">
    <property type="entry name" value="Transferase, Pyrimidine Nucleoside Phosphorylase, Chain C"/>
    <property type="match status" value="1"/>
</dbReference>
<dbReference type="PANTHER" id="PTHR43285:SF2">
    <property type="entry name" value="ANTHRANILATE PHOSPHORIBOSYLTRANSFERASE"/>
    <property type="match status" value="1"/>
</dbReference>
<gene>
    <name evidence="6" type="primary">trpD2</name>
    <name evidence="6" type="ORF">SSPH_01783</name>
</gene>
<dbReference type="InterPro" id="IPR000312">
    <property type="entry name" value="Glycosyl_Trfase_fam3"/>
</dbReference>
<dbReference type="PANTHER" id="PTHR43285">
    <property type="entry name" value="ANTHRANILATE PHOSPHORIBOSYLTRANSFERASE"/>
    <property type="match status" value="1"/>
</dbReference>
<dbReference type="EMBL" id="FCOW01000008">
    <property type="protein sequence ID" value="CVK19136.1"/>
    <property type="molecule type" value="Genomic_DNA"/>
</dbReference>
<keyword evidence="7" id="KW-1185">Reference proteome</keyword>
<keyword evidence="4" id="KW-0057">Aromatic amino acid biosynthesis</keyword>
<dbReference type="InterPro" id="IPR035902">
    <property type="entry name" value="Nuc_phospho_transferase"/>
</dbReference>
<organism evidence="6 7">
    <name type="scientific">Sporomusa sphaeroides DSM 2875</name>
    <dbReference type="NCBI Taxonomy" id="1337886"/>
    <lineage>
        <taxon>Bacteria</taxon>
        <taxon>Bacillati</taxon>
        <taxon>Bacillota</taxon>
        <taxon>Negativicutes</taxon>
        <taxon>Selenomonadales</taxon>
        <taxon>Sporomusaceae</taxon>
        <taxon>Sporomusa</taxon>
    </lineage>
</organism>
<dbReference type="Gene3D" id="3.40.1030.10">
    <property type="entry name" value="Nucleoside phosphorylase/phosphoribosyltransferase catalytic domain"/>
    <property type="match status" value="1"/>
</dbReference>
<dbReference type="GO" id="GO:0004048">
    <property type="term" value="F:anthranilate phosphoribosyltransferase activity"/>
    <property type="evidence" value="ECO:0007669"/>
    <property type="project" value="UniProtKB-EC"/>
</dbReference>
<comment type="caution">
    <text evidence="6">The sequence shown here is derived from an EMBL/GenBank/DDBJ whole genome shotgun (WGS) entry which is preliminary data.</text>
</comment>